<sequence>MSSAAHTGTSRSLVTSTSGGKCVETTVTTNSFGPTVSTSVENSGGSLDQGEDQEEEAELKYGASHVIDLFVPVSLCMVMVVFTMNTVTFYSQNDGRHLRYTPCVKETDSTSVKVLMSLGNALIMLCVVVIMTVLLIFSYKYRF</sequence>
<dbReference type="Proteomes" id="UP001196413">
    <property type="component" value="Unassembled WGS sequence"/>
</dbReference>
<accession>A0AAD5MBW1</accession>
<dbReference type="PANTHER" id="PTHR10202:SF13">
    <property type="entry name" value="PRESENILIN HOMOLOG"/>
    <property type="match status" value="1"/>
</dbReference>
<dbReference type="PANTHER" id="PTHR10202">
    <property type="entry name" value="PRESENILIN"/>
    <property type="match status" value="1"/>
</dbReference>
<dbReference type="GO" id="GO:0034205">
    <property type="term" value="P:amyloid-beta formation"/>
    <property type="evidence" value="ECO:0007669"/>
    <property type="project" value="TreeGrafter"/>
</dbReference>
<keyword evidence="4" id="KW-1185">Reference proteome</keyword>
<dbReference type="GO" id="GO:0016485">
    <property type="term" value="P:protein processing"/>
    <property type="evidence" value="ECO:0007669"/>
    <property type="project" value="InterPro"/>
</dbReference>
<dbReference type="GO" id="GO:0007219">
    <property type="term" value="P:Notch signaling pathway"/>
    <property type="evidence" value="ECO:0007669"/>
    <property type="project" value="TreeGrafter"/>
</dbReference>
<feature type="transmembrane region" description="Helical" evidence="2">
    <location>
        <begin position="69"/>
        <end position="90"/>
    </location>
</feature>
<dbReference type="GO" id="GO:0070765">
    <property type="term" value="C:gamma-secretase complex"/>
    <property type="evidence" value="ECO:0007669"/>
    <property type="project" value="TreeGrafter"/>
</dbReference>
<keyword evidence="2" id="KW-0812">Transmembrane</keyword>
<dbReference type="AlphaFoldDB" id="A0AAD5MBW1"/>
<dbReference type="EMBL" id="JAHQIW010001689">
    <property type="protein sequence ID" value="KAJ1353343.1"/>
    <property type="molecule type" value="Genomic_DNA"/>
</dbReference>
<dbReference type="GO" id="GO:0006509">
    <property type="term" value="P:membrane protein ectodomain proteolysis"/>
    <property type="evidence" value="ECO:0007669"/>
    <property type="project" value="TreeGrafter"/>
</dbReference>
<feature type="compositionally biased region" description="Polar residues" evidence="1">
    <location>
        <begin position="33"/>
        <end position="46"/>
    </location>
</feature>
<proteinExistence type="predicted"/>
<keyword evidence="2" id="KW-1133">Transmembrane helix</keyword>
<feature type="transmembrane region" description="Helical" evidence="2">
    <location>
        <begin position="114"/>
        <end position="137"/>
    </location>
</feature>
<organism evidence="3 4">
    <name type="scientific">Parelaphostrongylus tenuis</name>
    <name type="common">Meningeal worm</name>
    <dbReference type="NCBI Taxonomy" id="148309"/>
    <lineage>
        <taxon>Eukaryota</taxon>
        <taxon>Metazoa</taxon>
        <taxon>Ecdysozoa</taxon>
        <taxon>Nematoda</taxon>
        <taxon>Chromadorea</taxon>
        <taxon>Rhabditida</taxon>
        <taxon>Rhabditina</taxon>
        <taxon>Rhabditomorpha</taxon>
        <taxon>Strongyloidea</taxon>
        <taxon>Metastrongylidae</taxon>
        <taxon>Parelaphostrongylus</taxon>
    </lineage>
</organism>
<evidence type="ECO:0000313" key="4">
    <source>
        <dbReference type="Proteomes" id="UP001196413"/>
    </source>
</evidence>
<feature type="region of interest" description="Disordered" evidence="1">
    <location>
        <begin position="33"/>
        <end position="56"/>
    </location>
</feature>
<evidence type="ECO:0000256" key="1">
    <source>
        <dbReference type="SAM" id="MobiDB-lite"/>
    </source>
</evidence>
<dbReference type="GO" id="GO:0055074">
    <property type="term" value="P:calcium ion homeostasis"/>
    <property type="evidence" value="ECO:0007669"/>
    <property type="project" value="TreeGrafter"/>
</dbReference>
<comment type="caution">
    <text evidence="3">The sequence shown here is derived from an EMBL/GenBank/DDBJ whole genome shotgun (WGS) entry which is preliminary data.</text>
</comment>
<dbReference type="GO" id="GO:0042500">
    <property type="term" value="F:aspartic endopeptidase activity, intramembrane cleaving"/>
    <property type="evidence" value="ECO:0007669"/>
    <property type="project" value="InterPro"/>
</dbReference>
<dbReference type="Pfam" id="PF01080">
    <property type="entry name" value="Presenilin"/>
    <property type="match status" value="1"/>
</dbReference>
<dbReference type="InterPro" id="IPR001108">
    <property type="entry name" value="Peptidase_A22A"/>
</dbReference>
<keyword evidence="2" id="KW-0472">Membrane</keyword>
<reference evidence="3" key="1">
    <citation type="submission" date="2021-06" db="EMBL/GenBank/DDBJ databases">
        <title>Parelaphostrongylus tenuis whole genome reference sequence.</title>
        <authorList>
            <person name="Garwood T.J."/>
            <person name="Larsen P.A."/>
            <person name="Fountain-Jones N.M."/>
            <person name="Garbe J.R."/>
            <person name="Macchietto M.G."/>
            <person name="Kania S.A."/>
            <person name="Gerhold R.W."/>
            <person name="Richards J.E."/>
            <person name="Wolf T.M."/>
        </authorList>
    </citation>
    <scope>NUCLEOTIDE SEQUENCE</scope>
    <source>
        <strain evidence="3">MNPRO001-30</strain>
        <tissue evidence="3">Meninges</tissue>
    </source>
</reference>
<protein>
    <submittedName>
        <fullName evidence="3">Presenilin sel-12</fullName>
    </submittedName>
</protein>
<evidence type="ECO:0000256" key="2">
    <source>
        <dbReference type="SAM" id="Phobius"/>
    </source>
</evidence>
<gene>
    <name evidence="3" type="primary">SEL12_2</name>
    <name evidence="3" type="ORF">KIN20_009952</name>
</gene>
<name>A0AAD5MBW1_PARTN</name>
<evidence type="ECO:0000313" key="3">
    <source>
        <dbReference type="EMBL" id="KAJ1353343.1"/>
    </source>
</evidence>